<dbReference type="PANTHER" id="PTHR14969">
    <property type="entry name" value="SPHINGOSINE-1-PHOSPHATE PHOSPHOHYDROLASE"/>
    <property type="match status" value="1"/>
</dbReference>
<name>A0A4Z0PNR8_9BACT</name>
<keyword evidence="2" id="KW-0812">Transmembrane</keyword>
<keyword evidence="5" id="KW-1185">Reference proteome</keyword>
<evidence type="ECO:0000256" key="2">
    <source>
        <dbReference type="SAM" id="Phobius"/>
    </source>
</evidence>
<feature type="transmembrane region" description="Helical" evidence="2">
    <location>
        <begin position="92"/>
        <end position="111"/>
    </location>
</feature>
<dbReference type="InterPro" id="IPR000326">
    <property type="entry name" value="PAP2/HPO"/>
</dbReference>
<feature type="domain" description="Phosphatidic acid phosphatase type 2/haloperoxidase" evidence="3">
    <location>
        <begin position="96"/>
        <end position="209"/>
    </location>
</feature>
<dbReference type="Gene3D" id="1.20.144.10">
    <property type="entry name" value="Phosphatidic acid phosphatase type 2/haloperoxidase"/>
    <property type="match status" value="1"/>
</dbReference>
<organism evidence="4 5">
    <name type="scientific">Hymenobacter elongatus</name>
    <dbReference type="NCBI Taxonomy" id="877208"/>
    <lineage>
        <taxon>Bacteria</taxon>
        <taxon>Pseudomonadati</taxon>
        <taxon>Bacteroidota</taxon>
        <taxon>Cytophagia</taxon>
        <taxon>Cytophagales</taxon>
        <taxon>Hymenobacteraceae</taxon>
        <taxon>Hymenobacter</taxon>
    </lineage>
</organism>
<dbReference type="Proteomes" id="UP000297739">
    <property type="component" value="Unassembled WGS sequence"/>
</dbReference>
<feature type="region of interest" description="Disordered" evidence="1">
    <location>
        <begin position="1"/>
        <end position="22"/>
    </location>
</feature>
<keyword evidence="2" id="KW-1133">Transmembrane helix</keyword>
<proteinExistence type="predicted"/>
<dbReference type="AlphaFoldDB" id="A0A4Z0PNR8"/>
<sequence length="229" mass="25483">MALRPAPRAQLGGSRHPGLAAQRRAVARNPRRTVIEQLQALDRWLLLAANNNHSDTLDAWMIFFSERFVWFPAYLVILLALSYLFGRRATLLLPLLGLSVALADGISSRFFKPYFARLRPCHDAQLSATLNLVNGCGGRFGFMSSHAANAFALVVFLCLVLPRRYWLVKVLVVIWAILVSYSRMYLGAHYPSDVLAGATLGSLLAWGCVRLYQLGVARWWPNDNAASPA</sequence>
<evidence type="ECO:0000259" key="3">
    <source>
        <dbReference type="SMART" id="SM00014"/>
    </source>
</evidence>
<feature type="transmembrane region" description="Helical" evidence="2">
    <location>
        <begin position="140"/>
        <end position="159"/>
    </location>
</feature>
<feature type="transmembrane region" description="Helical" evidence="2">
    <location>
        <begin position="68"/>
        <end position="85"/>
    </location>
</feature>
<dbReference type="PANTHER" id="PTHR14969:SF13">
    <property type="entry name" value="AT30094P"/>
    <property type="match status" value="1"/>
</dbReference>
<protein>
    <submittedName>
        <fullName evidence="4">Phosphatase PAP2 family protein</fullName>
    </submittedName>
</protein>
<feature type="transmembrane region" description="Helical" evidence="2">
    <location>
        <begin position="166"/>
        <end position="188"/>
    </location>
</feature>
<dbReference type="SUPFAM" id="SSF48317">
    <property type="entry name" value="Acid phosphatase/Vanadium-dependent haloperoxidase"/>
    <property type="match status" value="1"/>
</dbReference>
<dbReference type="SMART" id="SM00014">
    <property type="entry name" value="acidPPc"/>
    <property type="match status" value="1"/>
</dbReference>
<comment type="caution">
    <text evidence="4">The sequence shown here is derived from an EMBL/GenBank/DDBJ whole genome shotgun (WGS) entry which is preliminary data.</text>
</comment>
<dbReference type="Pfam" id="PF01569">
    <property type="entry name" value="PAP2"/>
    <property type="match status" value="1"/>
</dbReference>
<gene>
    <name evidence="4" type="ORF">E5J99_05635</name>
</gene>
<evidence type="ECO:0000313" key="4">
    <source>
        <dbReference type="EMBL" id="TGE18019.1"/>
    </source>
</evidence>
<dbReference type="OrthoDB" id="9789113at2"/>
<reference evidence="4 5" key="1">
    <citation type="submission" date="2019-04" db="EMBL/GenBank/DDBJ databases">
        <authorList>
            <person name="Feng G."/>
            <person name="Zhang J."/>
            <person name="Zhu H."/>
        </authorList>
    </citation>
    <scope>NUCLEOTIDE SEQUENCE [LARGE SCALE GENOMIC DNA]</scope>
    <source>
        <strain evidence="4 5">JCM 17223</strain>
    </source>
</reference>
<accession>A0A4Z0PNR8</accession>
<evidence type="ECO:0000313" key="5">
    <source>
        <dbReference type="Proteomes" id="UP000297739"/>
    </source>
</evidence>
<evidence type="ECO:0000256" key="1">
    <source>
        <dbReference type="SAM" id="MobiDB-lite"/>
    </source>
</evidence>
<keyword evidence="2" id="KW-0472">Membrane</keyword>
<dbReference type="InterPro" id="IPR036938">
    <property type="entry name" value="PAP2/HPO_sf"/>
</dbReference>
<dbReference type="EMBL" id="SRLD01000008">
    <property type="protein sequence ID" value="TGE18019.1"/>
    <property type="molecule type" value="Genomic_DNA"/>
</dbReference>